<sequence>MKYPLTRRRFLQGSAALTGSLVLAGCSDLYKLVSPAEAAAVYYPPALTGLRGDHDGSQSAAHRLALKGEKLTFPDKASENYDLVVIGAGISGLTAAYLYRKARPQAKVLILDNHDDFGGHAKRNEFQYNGKTYITYGGSESLDSPKTSFSEDAHALLKELGVDYTKFEQYFDQDLYENTWKLQEGSFFNEEVFGKAAVVAGLPEAGEDGAAGIIAGFPLADADKAALVALYTEPEDYLKDKQKRARIEYADSTSYYDFLKDKVQLPEGALNYLKDISSEYWGHPISAISVAEAFEEGYPGVQNLGLPEGEESEEEPYIYHFPDGNASIARLLVRKLIPAAAAGSTMEDIVTAAFDYAKLDLPEHDVRIRLNSTALLAQNNDAGVAVAYLKHGDKQLVQVQAKQCIFAGHSALAARVIPEMAEPQKTAAMTNVKVPMVYAKMLMRNAEAFKKLGVYSLYAPQSAYCFMQLDDPVNIGDYRVAQSPSEPVILHAVRIATDFEGKTARDKYRSGRRKLLEQDLVALKAQLFEQMRSIYSLADENFDETLLDITFNRWAHGYSYEQVGLWDSDQTMEAATETMQQAVGNIFMAGSDVAWMPYLQDAVDQAYRAVKEAVGK</sequence>
<evidence type="ECO:0000313" key="1">
    <source>
        <dbReference type="EMBL" id="VEJ51186.1"/>
    </source>
</evidence>
<accession>A0A448VN40</accession>
<dbReference type="NCBIfam" id="TIGR01409">
    <property type="entry name" value="TAT_signal_seq"/>
    <property type="match status" value="1"/>
</dbReference>
<dbReference type="Proteomes" id="UP000272771">
    <property type="component" value="Chromosome"/>
</dbReference>
<dbReference type="PROSITE" id="PS51318">
    <property type="entry name" value="TAT"/>
    <property type="match status" value="1"/>
</dbReference>
<evidence type="ECO:0000313" key="2">
    <source>
        <dbReference type="Proteomes" id="UP000272771"/>
    </source>
</evidence>
<dbReference type="InterPro" id="IPR050703">
    <property type="entry name" value="Flavin_MAO"/>
</dbReference>
<dbReference type="PROSITE" id="PS51257">
    <property type="entry name" value="PROKAR_LIPOPROTEIN"/>
    <property type="match status" value="1"/>
</dbReference>
<dbReference type="InterPro" id="IPR006311">
    <property type="entry name" value="TAT_signal"/>
</dbReference>
<dbReference type="RefSeq" id="WP_004284397.1">
    <property type="nucleotide sequence ID" value="NZ_CAUJRG010000013.1"/>
</dbReference>
<dbReference type="Gene3D" id="3.50.50.60">
    <property type="entry name" value="FAD/NAD(P)-binding domain"/>
    <property type="match status" value="1"/>
</dbReference>
<dbReference type="EMBL" id="LR134533">
    <property type="protein sequence ID" value="VEJ51186.1"/>
    <property type="molecule type" value="Genomic_DNA"/>
</dbReference>
<dbReference type="InterPro" id="IPR019546">
    <property type="entry name" value="TAT_signal_bac_arc"/>
</dbReference>
<dbReference type="PANTHER" id="PTHR43563:SF14">
    <property type="entry name" value="AMINE OXIDASE"/>
    <property type="match status" value="1"/>
</dbReference>
<organism evidence="1 2">
    <name type="scientific">Neisseria weaveri</name>
    <dbReference type="NCBI Taxonomy" id="28091"/>
    <lineage>
        <taxon>Bacteria</taxon>
        <taxon>Pseudomonadati</taxon>
        <taxon>Pseudomonadota</taxon>
        <taxon>Betaproteobacteria</taxon>
        <taxon>Neisseriales</taxon>
        <taxon>Neisseriaceae</taxon>
        <taxon>Neisseria</taxon>
    </lineage>
</organism>
<dbReference type="InterPro" id="IPR036188">
    <property type="entry name" value="FAD/NAD-bd_sf"/>
</dbReference>
<name>A0A448VN40_9NEIS</name>
<gene>
    <name evidence="1" type="ORF">NCTC12742_01071</name>
</gene>
<dbReference type="PANTHER" id="PTHR43563">
    <property type="entry name" value="AMINE OXIDASE"/>
    <property type="match status" value="1"/>
</dbReference>
<protein>
    <submittedName>
        <fullName evidence="1">Protoporphyrinogen oxidase</fullName>
    </submittedName>
</protein>
<dbReference type="OrthoDB" id="231484at2"/>
<dbReference type="STRING" id="28091.SAMEA3174300_01695"/>
<dbReference type="GO" id="GO:0016491">
    <property type="term" value="F:oxidoreductase activity"/>
    <property type="evidence" value="ECO:0007669"/>
    <property type="project" value="UniProtKB-ARBA"/>
</dbReference>
<proteinExistence type="predicted"/>
<dbReference type="Pfam" id="PF13450">
    <property type="entry name" value="NAD_binding_8"/>
    <property type="match status" value="1"/>
</dbReference>
<dbReference type="SUPFAM" id="SSF51905">
    <property type="entry name" value="FAD/NAD(P)-binding domain"/>
    <property type="match status" value="2"/>
</dbReference>
<dbReference type="AlphaFoldDB" id="A0A448VN40"/>
<reference evidence="1 2" key="1">
    <citation type="submission" date="2018-12" db="EMBL/GenBank/DDBJ databases">
        <authorList>
            <consortium name="Pathogen Informatics"/>
        </authorList>
    </citation>
    <scope>NUCLEOTIDE SEQUENCE [LARGE SCALE GENOMIC DNA]</scope>
    <source>
        <strain evidence="1 2">NCTC12742</strain>
    </source>
</reference>
<keyword evidence="2" id="KW-1185">Reference proteome</keyword>